<dbReference type="Proteomes" id="UP001295740">
    <property type="component" value="Unassembled WGS sequence"/>
</dbReference>
<comment type="caution">
    <text evidence="4">The sequence shown here is derived from an EMBL/GenBank/DDBJ whole genome shotgun (WGS) entry which is preliminary data.</text>
</comment>
<protein>
    <submittedName>
        <fullName evidence="4">Uu.00g089420.m01.CDS01</fullName>
    </submittedName>
</protein>
<dbReference type="InterPro" id="IPR013970">
    <property type="entry name" value="Rfa2"/>
</dbReference>
<evidence type="ECO:0000313" key="5">
    <source>
        <dbReference type="Proteomes" id="UP001295740"/>
    </source>
</evidence>
<dbReference type="CDD" id="cd04479">
    <property type="entry name" value="RPA3"/>
    <property type="match status" value="1"/>
</dbReference>
<name>A0AAI8YK24_9PEZI</name>
<evidence type="ECO:0000313" key="4">
    <source>
        <dbReference type="EMBL" id="CAJ2507756.1"/>
    </source>
</evidence>
<comment type="subcellular location">
    <subcellularLocation>
        <location evidence="1">Nucleus</location>
    </subcellularLocation>
</comment>
<organism evidence="4 5">
    <name type="scientific">Anthostomella pinea</name>
    <dbReference type="NCBI Taxonomy" id="933095"/>
    <lineage>
        <taxon>Eukaryota</taxon>
        <taxon>Fungi</taxon>
        <taxon>Dikarya</taxon>
        <taxon>Ascomycota</taxon>
        <taxon>Pezizomycotina</taxon>
        <taxon>Sordariomycetes</taxon>
        <taxon>Xylariomycetidae</taxon>
        <taxon>Xylariales</taxon>
        <taxon>Xylariaceae</taxon>
        <taxon>Anthostomella</taxon>
    </lineage>
</organism>
<keyword evidence="3" id="KW-0539">Nucleus</keyword>
<dbReference type="GO" id="GO:0006281">
    <property type="term" value="P:DNA repair"/>
    <property type="evidence" value="ECO:0007669"/>
    <property type="project" value="InterPro"/>
</dbReference>
<dbReference type="Gene3D" id="2.40.50.140">
    <property type="entry name" value="Nucleic acid-binding proteins"/>
    <property type="match status" value="1"/>
</dbReference>
<comment type="similarity">
    <text evidence="2">Belongs to the replication factor A protein 3 family.</text>
</comment>
<accession>A0AAI8YK24</accession>
<dbReference type="Pfam" id="PF08661">
    <property type="entry name" value="Rep_fac-A_3"/>
    <property type="match status" value="1"/>
</dbReference>
<keyword evidence="5" id="KW-1185">Reference proteome</keyword>
<gene>
    <name evidence="4" type="ORF">KHLLAP_LOCUS8224</name>
</gene>
<evidence type="ECO:0000256" key="1">
    <source>
        <dbReference type="ARBA" id="ARBA00004123"/>
    </source>
</evidence>
<dbReference type="InterPro" id="IPR012340">
    <property type="entry name" value="NA-bd_OB-fold"/>
</dbReference>
<proteinExistence type="inferred from homology"/>
<dbReference type="GO" id="GO:0006310">
    <property type="term" value="P:DNA recombination"/>
    <property type="evidence" value="ECO:0007669"/>
    <property type="project" value="InterPro"/>
</dbReference>
<dbReference type="GO" id="GO:0031981">
    <property type="term" value="C:nuclear lumen"/>
    <property type="evidence" value="ECO:0007669"/>
    <property type="project" value="UniProtKB-ARBA"/>
</dbReference>
<dbReference type="EMBL" id="CAUWAG010000010">
    <property type="protein sequence ID" value="CAJ2507756.1"/>
    <property type="molecule type" value="Genomic_DNA"/>
</dbReference>
<dbReference type="GO" id="GO:0006260">
    <property type="term" value="P:DNA replication"/>
    <property type="evidence" value="ECO:0007669"/>
    <property type="project" value="InterPro"/>
</dbReference>
<dbReference type="GO" id="GO:0003677">
    <property type="term" value="F:DNA binding"/>
    <property type="evidence" value="ECO:0007669"/>
    <property type="project" value="InterPro"/>
</dbReference>
<evidence type="ECO:0000256" key="2">
    <source>
        <dbReference type="ARBA" id="ARBA00009761"/>
    </source>
</evidence>
<dbReference type="SUPFAM" id="SSF50249">
    <property type="entry name" value="Nucleic acid-binding proteins"/>
    <property type="match status" value="1"/>
</dbReference>
<reference evidence="4" key="1">
    <citation type="submission" date="2023-10" db="EMBL/GenBank/DDBJ databases">
        <authorList>
            <person name="Hackl T."/>
        </authorList>
    </citation>
    <scope>NUCLEOTIDE SEQUENCE</scope>
</reference>
<evidence type="ECO:0000256" key="3">
    <source>
        <dbReference type="ARBA" id="ARBA00023242"/>
    </source>
</evidence>
<dbReference type="AlphaFoldDB" id="A0AAI8YK24"/>
<sequence length="107" mass="11148">MESVSTARISGNMIANYVGQNVMVVGKVTQLRGETATIDANGQVHALLSRDSHLMAGNGAQIIGKVLPDLSIKVLQAMDLGNNVGMYNKGGVTASAIQLNTPLSLPE</sequence>